<dbReference type="RefSeq" id="WP_323980448.1">
    <property type="nucleotide sequence ID" value="NZ_JAYKBV010000092.1"/>
</dbReference>
<reference evidence="1 2" key="1">
    <citation type="submission" date="2023-12" db="EMBL/GenBank/DDBJ databases">
        <title>Genomic sequences of Capnocytophaga and Parvimonas strains.</title>
        <authorList>
            <person name="Watt R.M."/>
            <person name="Wang M."/>
            <person name="Yang T."/>
            <person name="Tong W.M."/>
        </authorList>
    </citation>
    <scope>NUCLEOTIDE SEQUENCE [LARGE SCALE GENOMIC DNA]</scope>
    <source>
        <strain evidence="1 2">CCUG 13156</strain>
    </source>
</reference>
<proteinExistence type="predicted"/>
<organism evidence="1 2">
    <name type="scientific">Capnocytophaga gingivalis</name>
    <dbReference type="NCBI Taxonomy" id="1017"/>
    <lineage>
        <taxon>Bacteria</taxon>
        <taxon>Pseudomonadati</taxon>
        <taxon>Bacteroidota</taxon>
        <taxon>Flavobacteriia</taxon>
        <taxon>Flavobacteriales</taxon>
        <taxon>Flavobacteriaceae</taxon>
        <taxon>Capnocytophaga</taxon>
    </lineage>
</organism>
<evidence type="ECO:0000313" key="1">
    <source>
        <dbReference type="EMBL" id="MEB3042003.1"/>
    </source>
</evidence>
<feature type="non-terminal residue" evidence="1">
    <location>
        <position position="1"/>
    </location>
</feature>
<evidence type="ECO:0008006" key="3">
    <source>
        <dbReference type="Google" id="ProtNLM"/>
    </source>
</evidence>
<dbReference type="EMBL" id="JAYKBV010000092">
    <property type="protein sequence ID" value="MEB3042003.1"/>
    <property type="molecule type" value="Genomic_DNA"/>
</dbReference>
<evidence type="ECO:0000313" key="2">
    <source>
        <dbReference type="Proteomes" id="UP001324270"/>
    </source>
</evidence>
<name>A0ABU5YDH7_9FLAO</name>
<comment type="caution">
    <text evidence="1">The sequence shown here is derived from an EMBL/GenBank/DDBJ whole genome shotgun (WGS) entry which is preliminary data.</text>
</comment>
<feature type="non-terminal residue" evidence="1">
    <location>
        <position position="88"/>
    </location>
</feature>
<keyword evidence="2" id="KW-1185">Reference proteome</keyword>
<dbReference type="Proteomes" id="UP001324270">
    <property type="component" value="Unassembled WGS sequence"/>
</dbReference>
<accession>A0ABU5YDH7</accession>
<gene>
    <name evidence="1" type="ORF">VJJ49_15120</name>
</gene>
<protein>
    <recommendedName>
        <fullName evidence="3">CARDB domain-containing protein</fullName>
    </recommendedName>
</protein>
<sequence length="88" mass="9074">GTSKAEVAVEDATLVRDGDKVIAVNFKVRNTGNTAVRPLGSASLLMDGVRLVDRLAVPVVGDGGLLPGKFVNNTVMLPASPEPGSYVL</sequence>